<proteinExistence type="inferred from homology"/>
<dbReference type="GO" id="GO:0005198">
    <property type="term" value="F:structural molecule activity"/>
    <property type="evidence" value="ECO:0007669"/>
    <property type="project" value="UniProtKB-UniRule"/>
</dbReference>
<evidence type="ECO:0000259" key="4">
    <source>
        <dbReference type="Pfam" id="PF00669"/>
    </source>
</evidence>
<feature type="domain" description="Flagellin C-terminal" evidence="5">
    <location>
        <begin position="193"/>
        <end position="269"/>
    </location>
</feature>
<dbReference type="PRINTS" id="PR00207">
    <property type="entry name" value="FLAGELLIN"/>
</dbReference>
<accession>A0A7T0G2L7</accession>
<sequence length="282" mass="29165">MPSSNFGGLDGILNSIQKNRSGIGSSLSKIASGRRLTSAGVDPAANALSEQLRSEIRSLTQAVQNAETGGNFLRTADSGLASVGDLLARGRELATQAANGTLDSSQRAAIDQEFNQIREEIDRTAQSLDFNGQKLLDGSLSAGSSNPVDIQVGSGSGPENQISVNVVENVSSASLGIDQTDLSTSQGALQALDDIDQAIAAVTSSRGEVGATSNRLSSAGRGLESTIENLKATESNLGDTDLSSEISNLQLSLTRFETSIRALTLRNQINEGSSGGLLNTII</sequence>
<evidence type="ECO:0000256" key="1">
    <source>
        <dbReference type="ARBA" id="ARBA00005709"/>
    </source>
</evidence>
<comment type="function">
    <text evidence="3">Flagellin is the subunit protein which polymerizes to form the filaments of bacterial flagella.</text>
</comment>
<dbReference type="KEGG" id="nva:G3M78_02970"/>
<evidence type="ECO:0000259" key="5">
    <source>
        <dbReference type="Pfam" id="PF00700"/>
    </source>
</evidence>
<dbReference type="PANTHER" id="PTHR42792:SF2">
    <property type="entry name" value="FLAGELLIN"/>
    <property type="match status" value="1"/>
</dbReference>
<comment type="subcellular location">
    <subcellularLocation>
        <location evidence="3">Secreted</location>
    </subcellularLocation>
    <subcellularLocation>
        <location evidence="3">Bacterial flagellum</location>
    </subcellularLocation>
</comment>
<organism evidence="6 7">
    <name type="scientific">Candidatus Nitrohelix vancouverensis</name>
    <dbReference type="NCBI Taxonomy" id="2705534"/>
    <lineage>
        <taxon>Bacteria</taxon>
        <taxon>Pseudomonadati</taxon>
        <taxon>Nitrospinota/Tectimicrobiota group</taxon>
        <taxon>Nitrospinota</taxon>
        <taxon>Nitrospinia</taxon>
        <taxon>Nitrospinales</taxon>
        <taxon>Nitrospinaceae</taxon>
        <taxon>Candidatus Nitrohelix</taxon>
    </lineage>
</organism>
<dbReference type="PANTHER" id="PTHR42792">
    <property type="entry name" value="FLAGELLIN"/>
    <property type="match status" value="1"/>
</dbReference>
<dbReference type="Pfam" id="PF00669">
    <property type="entry name" value="Flagellin_N"/>
    <property type="match status" value="1"/>
</dbReference>
<keyword evidence="6" id="KW-0966">Cell projection</keyword>
<dbReference type="InterPro" id="IPR046358">
    <property type="entry name" value="Flagellin_C"/>
</dbReference>
<keyword evidence="6" id="KW-0282">Flagellum</keyword>
<dbReference type="Gene3D" id="1.20.1330.10">
    <property type="entry name" value="f41 fragment of flagellin, N-terminal domain"/>
    <property type="match status" value="1"/>
</dbReference>
<dbReference type="GO" id="GO:0009288">
    <property type="term" value="C:bacterial-type flagellum"/>
    <property type="evidence" value="ECO:0007669"/>
    <property type="project" value="UniProtKB-SubCell"/>
</dbReference>
<keyword evidence="2 3" id="KW-0975">Bacterial flagellum</keyword>
<evidence type="ECO:0000313" key="7">
    <source>
        <dbReference type="Proteomes" id="UP000594464"/>
    </source>
</evidence>
<dbReference type="SUPFAM" id="SSF64518">
    <property type="entry name" value="Phase 1 flagellin"/>
    <property type="match status" value="1"/>
</dbReference>
<dbReference type="Proteomes" id="UP000594464">
    <property type="component" value="Chromosome"/>
</dbReference>
<keyword evidence="3" id="KW-0964">Secreted</keyword>
<dbReference type="InterPro" id="IPR001029">
    <property type="entry name" value="Flagellin_N"/>
</dbReference>
<reference evidence="7" key="1">
    <citation type="submission" date="2020-02" db="EMBL/GenBank/DDBJ databases">
        <title>Genomic and physiological characterization of two novel Nitrospinaceae genera.</title>
        <authorList>
            <person name="Mueller A.J."/>
            <person name="Jung M.-Y."/>
            <person name="Strachan C.R."/>
            <person name="Herbold C.W."/>
            <person name="Kirkegaard R.H."/>
            <person name="Daims H."/>
        </authorList>
    </citation>
    <scope>NUCLEOTIDE SEQUENCE [LARGE SCALE GENOMIC DNA]</scope>
</reference>
<comment type="similarity">
    <text evidence="1 3">Belongs to the bacterial flagellin family.</text>
</comment>
<dbReference type="Pfam" id="PF00700">
    <property type="entry name" value="Flagellin_C"/>
    <property type="match status" value="1"/>
</dbReference>
<evidence type="ECO:0000256" key="2">
    <source>
        <dbReference type="ARBA" id="ARBA00023143"/>
    </source>
</evidence>
<evidence type="ECO:0000313" key="6">
    <source>
        <dbReference type="EMBL" id="QPJ64413.1"/>
    </source>
</evidence>
<dbReference type="EMBL" id="CP048620">
    <property type="protein sequence ID" value="QPJ64413.1"/>
    <property type="molecule type" value="Genomic_DNA"/>
</dbReference>
<dbReference type="AlphaFoldDB" id="A0A7T0G2L7"/>
<protein>
    <recommendedName>
        <fullName evidence="3">Flagellin</fullName>
    </recommendedName>
</protein>
<name>A0A7T0G2L7_9BACT</name>
<evidence type="ECO:0000256" key="3">
    <source>
        <dbReference type="RuleBase" id="RU362073"/>
    </source>
</evidence>
<gene>
    <name evidence="6" type="ORF">G3M78_02970</name>
</gene>
<feature type="domain" description="Flagellin N-terminal" evidence="4">
    <location>
        <begin position="13"/>
        <end position="139"/>
    </location>
</feature>
<dbReference type="InterPro" id="IPR001492">
    <property type="entry name" value="Flagellin"/>
</dbReference>
<dbReference type="GO" id="GO:0005576">
    <property type="term" value="C:extracellular region"/>
    <property type="evidence" value="ECO:0007669"/>
    <property type="project" value="UniProtKB-SubCell"/>
</dbReference>
<keyword evidence="6" id="KW-0969">Cilium</keyword>